<dbReference type="AlphaFoldDB" id="A0A087ABT5"/>
<gene>
    <name evidence="1" type="ORF">BCAL_0607</name>
</gene>
<comment type="caution">
    <text evidence="1">The sequence shown here is derived from an EMBL/GenBank/DDBJ whole genome shotgun (WGS) entry which is preliminary data.</text>
</comment>
<organism evidence="1 2">
    <name type="scientific">Bifidobacterium callitrichos DSM 23973</name>
    <dbReference type="NCBI Taxonomy" id="1437609"/>
    <lineage>
        <taxon>Bacteria</taxon>
        <taxon>Bacillati</taxon>
        <taxon>Actinomycetota</taxon>
        <taxon>Actinomycetes</taxon>
        <taxon>Bifidobacteriales</taxon>
        <taxon>Bifidobacteriaceae</taxon>
        <taxon>Bifidobacterium</taxon>
    </lineage>
</organism>
<evidence type="ECO:0000313" key="2">
    <source>
        <dbReference type="Proteomes" id="UP000029072"/>
    </source>
</evidence>
<protein>
    <submittedName>
        <fullName evidence="1">Uncharacterized protein</fullName>
    </submittedName>
</protein>
<accession>A0A087ABT5</accession>
<name>A0A087ABT5_9BIFI</name>
<dbReference type="EMBL" id="JGYS01000003">
    <property type="protein sequence ID" value="KFI56235.1"/>
    <property type="molecule type" value="Genomic_DNA"/>
</dbReference>
<dbReference type="Proteomes" id="UP000029072">
    <property type="component" value="Unassembled WGS sequence"/>
</dbReference>
<evidence type="ECO:0000313" key="1">
    <source>
        <dbReference type="EMBL" id="KFI56235.1"/>
    </source>
</evidence>
<sequence>MDAWASGLECPDWRSQRIRGR</sequence>
<reference evidence="1 2" key="1">
    <citation type="submission" date="2014-03" db="EMBL/GenBank/DDBJ databases">
        <title>Genomics of Bifidobacteria.</title>
        <authorList>
            <person name="Ventura M."/>
            <person name="Milani C."/>
            <person name="Lugli G.A."/>
        </authorList>
    </citation>
    <scope>NUCLEOTIDE SEQUENCE [LARGE SCALE GENOMIC DNA]</scope>
    <source>
        <strain evidence="1 2">DSM 23973</strain>
    </source>
</reference>
<proteinExistence type="predicted"/>